<keyword evidence="2 9" id="KW-0963">Cytoplasm</keyword>
<dbReference type="InterPro" id="IPR006070">
    <property type="entry name" value="Sua5-like_dom"/>
</dbReference>
<proteinExistence type="inferred from homology"/>
<comment type="catalytic activity">
    <reaction evidence="8 9">
        <text>L-threonine + hydrogencarbonate + ATP = L-threonylcarbamoyladenylate + diphosphate + H2O</text>
        <dbReference type="Rhea" id="RHEA:36407"/>
        <dbReference type="ChEBI" id="CHEBI:15377"/>
        <dbReference type="ChEBI" id="CHEBI:17544"/>
        <dbReference type="ChEBI" id="CHEBI:30616"/>
        <dbReference type="ChEBI" id="CHEBI:33019"/>
        <dbReference type="ChEBI" id="CHEBI:57926"/>
        <dbReference type="ChEBI" id="CHEBI:73682"/>
        <dbReference type="EC" id="2.7.7.87"/>
    </reaction>
</comment>
<keyword evidence="6 9" id="KW-0547">Nucleotide-binding</keyword>
<keyword evidence="4 9" id="KW-0819">tRNA processing</keyword>
<comment type="function">
    <text evidence="9">Required for the formation of a threonylcarbamoyl group on adenosine at position 37 (t(6)A37) in tRNAs that read codons beginning with adenine. Catalyzes the conversion of L-threonine, HCO(3)(-)/CO(2) and ATP to give threonylcarbamoyl-AMP (TC-AMP) as the acyladenylate intermediate, with the release of diphosphate.</text>
</comment>
<comment type="similarity">
    <text evidence="9">Belongs to the SUA5 family. TsaC subfamily.</text>
</comment>
<evidence type="ECO:0000256" key="1">
    <source>
        <dbReference type="ARBA" id="ARBA00004496"/>
    </source>
</evidence>
<dbReference type="HAMAP" id="MF_01852">
    <property type="entry name" value="TsaC"/>
    <property type="match status" value="1"/>
</dbReference>
<dbReference type="Proteomes" id="UP001387215">
    <property type="component" value="Unassembled WGS sequence"/>
</dbReference>
<evidence type="ECO:0000256" key="4">
    <source>
        <dbReference type="ARBA" id="ARBA00022694"/>
    </source>
</evidence>
<dbReference type="EC" id="2.7.7.87" evidence="9"/>
<evidence type="ECO:0000256" key="3">
    <source>
        <dbReference type="ARBA" id="ARBA00022679"/>
    </source>
</evidence>
<evidence type="ECO:0000256" key="8">
    <source>
        <dbReference type="ARBA" id="ARBA00048366"/>
    </source>
</evidence>
<evidence type="ECO:0000259" key="10">
    <source>
        <dbReference type="PROSITE" id="PS51163"/>
    </source>
</evidence>
<dbReference type="RefSeq" id="WP_064749156.1">
    <property type="nucleotide sequence ID" value="NZ_JBANDL010000002.1"/>
</dbReference>
<dbReference type="Pfam" id="PF01300">
    <property type="entry name" value="Sua5_yciO_yrdC"/>
    <property type="match status" value="1"/>
</dbReference>
<evidence type="ECO:0000256" key="2">
    <source>
        <dbReference type="ARBA" id="ARBA00022490"/>
    </source>
</evidence>
<protein>
    <recommendedName>
        <fullName evidence="9">Threonylcarbamoyl-AMP synthase</fullName>
        <shortName evidence="9">TC-AMP synthase</shortName>
        <ecNumber evidence="9">2.7.7.87</ecNumber>
    </recommendedName>
    <alternativeName>
        <fullName evidence="9">L-threonylcarbamoyladenylate synthase</fullName>
    </alternativeName>
    <alternativeName>
        <fullName evidence="9">t(6)A37 threonylcarbamoyladenosine biosynthesis protein TsaC</fullName>
    </alternativeName>
    <alternativeName>
        <fullName evidence="9">tRNA threonylcarbamoyladenosine biosynthesis protein TsaC</fullName>
    </alternativeName>
</protein>
<sequence>MTVADLSVPAAAAALRRGGVVIYPTEAVWGIGCDPHDEAAVRRLLAIKQRSADKGVILIAADLAQLAGWVDWDALPATRREAVLASWPGPNTWAVPATAAVPAWIRGAHASVAVRVTAHAQARALCEACAQPLVSTSANLSGQPPAFRRGELDPAVIALSDGVCAGETGGLAAPTPIRVALTGEVLRA</sequence>
<evidence type="ECO:0000313" key="12">
    <source>
        <dbReference type="Proteomes" id="UP001387215"/>
    </source>
</evidence>
<evidence type="ECO:0000256" key="9">
    <source>
        <dbReference type="HAMAP-Rule" id="MF_01852"/>
    </source>
</evidence>
<dbReference type="InterPro" id="IPR023535">
    <property type="entry name" value="TC-AMP_synthase"/>
</dbReference>
<evidence type="ECO:0000256" key="7">
    <source>
        <dbReference type="ARBA" id="ARBA00022840"/>
    </source>
</evidence>
<dbReference type="PANTHER" id="PTHR17490:SF18">
    <property type="entry name" value="THREONYLCARBAMOYL-AMP SYNTHASE"/>
    <property type="match status" value="1"/>
</dbReference>
<organism evidence="11 12">
    <name type="scientific">Lysobacter firmicutimachus</name>
    <dbReference type="NCBI Taxonomy" id="1792846"/>
    <lineage>
        <taxon>Bacteria</taxon>
        <taxon>Pseudomonadati</taxon>
        <taxon>Pseudomonadota</taxon>
        <taxon>Gammaproteobacteria</taxon>
        <taxon>Lysobacterales</taxon>
        <taxon>Lysobacteraceae</taxon>
        <taxon>Lysobacter</taxon>
    </lineage>
</organism>
<gene>
    <name evidence="9" type="primary">tsaC</name>
    <name evidence="11" type="ORF">V2J18_01790</name>
</gene>
<keyword evidence="12" id="KW-1185">Reference proteome</keyword>
<feature type="domain" description="YrdC-like" evidence="10">
    <location>
        <begin position="5"/>
        <end position="188"/>
    </location>
</feature>
<dbReference type="InterPro" id="IPR050156">
    <property type="entry name" value="TC-AMP_synthase_SUA5"/>
</dbReference>
<dbReference type="EMBL" id="JBANDL010000002">
    <property type="protein sequence ID" value="MEI2453404.1"/>
    <property type="molecule type" value="Genomic_DNA"/>
</dbReference>
<dbReference type="PROSITE" id="PS51163">
    <property type="entry name" value="YRDC"/>
    <property type="match status" value="1"/>
</dbReference>
<keyword evidence="7 9" id="KW-0067">ATP-binding</keyword>
<keyword evidence="5 9" id="KW-0548">Nucleotidyltransferase</keyword>
<name>A0ABU8CXB1_9GAMM</name>
<evidence type="ECO:0000256" key="5">
    <source>
        <dbReference type="ARBA" id="ARBA00022695"/>
    </source>
</evidence>
<accession>A0ABU8CXB1</accession>
<evidence type="ECO:0000313" key="11">
    <source>
        <dbReference type="EMBL" id="MEI2453404.1"/>
    </source>
</evidence>
<keyword evidence="3 9" id="KW-0808">Transferase</keyword>
<dbReference type="Gene3D" id="3.90.870.10">
    <property type="entry name" value="DHBP synthase"/>
    <property type="match status" value="1"/>
</dbReference>
<dbReference type="SUPFAM" id="SSF55821">
    <property type="entry name" value="YrdC/RibB"/>
    <property type="match status" value="1"/>
</dbReference>
<evidence type="ECO:0000256" key="6">
    <source>
        <dbReference type="ARBA" id="ARBA00022741"/>
    </source>
</evidence>
<dbReference type="InterPro" id="IPR017945">
    <property type="entry name" value="DHBP_synth_RibB-like_a/b_dom"/>
</dbReference>
<comment type="subcellular location">
    <subcellularLocation>
        <location evidence="1 9">Cytoplasm</location>
    </subcellularLocation>
</comment>
<comment type="caution">
    <text evidence="11">The sequence shown here is derived from an EMBL/GenBank/DDBJ whole genome shotgun (WGS) entry which is preliminary data.</text>
</comment>
<reference evidence="11 12" key="1">
    <citation type="submission" date="2024-02" db="EMBL/GenBank/DDBJ databases">
        <title>Lysobacter Genome Sequencing and Mining.</title>
        <authorList>
            <person name="Bierman J."/>
            <person name="Walker M.C."/>
        </authorList>
    </citation>
    <scope>NUCLEOTIDE SEQUENCE [LARGE SCALE GENOMIC DNA]</scope>
    <source>
        <strain evidence="11 12">PB6250</strain>
    </source>
</reference>
<dbReference type="PANTHER" id="PTHR17490">
    <property type="entry name" value="SUA5"/>
    <property type="match status" value="1"/>
</dbReference>